<keyword evidence="5 7" id="KW-0472">Membrane</keyword>
<feature type="transmembrane region" description="Helical" evidence="7">
    <location>
        <begin position="136"/>
        <end position="159"/>
    </location>
</feature>
<dbReference type="InterPro" id="IPR052222">
    <property type="entry name" value="DESIGUAL"/>
</dbReference>
<keyword evidence="3 8" id="KW-0732">Signal</keyword>
<sequence>MSKIGFLVCLVIAAMDVAAGILSIEAEIAQNKVMNERARTVGCREPSHDAFELGLAAAVLLALAHISGNLFGGCMCICFTEEFEKSSANRRLSFACLVSSWIVMAVGFPTLVIGALANSKSKESCGISRRNLLSVGGIFCFVHGILICMTYCVSAAASIGM</sequence>
<evidence type="ECO:0000256" key="4">
    <source>
        <dbReference type="ARBA" id="ARBA00022989"/>
    </source>
</evidence>
<dbReference type="InterPro" id="IPR009606">
    <property type="entry name" value="DEAL/Modifying_wall_lignin1/2"/>
</dbReference>
<dbReference type="PANTHER" id="PTHR31769">
    <property type="entry name" value="OS07G0462200 PROTEIN-RELATED"/>
    <property type="match status" value="1"/>
</dbReference>
<reference evidence="9 10" key="1">
    <citation type="submission" date="2019-09" db="EMBL/GenBank/DDBJ databases">
        <title>A chromosome-level genome assembly of the Chinese tupelo Nyssa sinensis.</title>
        <authorList>
            <person name="Yang X."/>
            <person name="Kang M."/>
            <person name="Yang Y."/>
            <person name="Xiong H."/>
            <person name="Wang M."/>
            <person name="Zhang Z."/>
            <person name="Wang Z."/>
            <person name="Wu H."/>
            <person name="Ma T."/>
            <person name="Liu J."/>
            <person name="Xi Z."/>
        </authorList>
    </citation>
    <scope>NUCLEOTIDE SEQUENCE [LARGE SCALE GENOMIC DNA]</scope>
    <source>
        <strain evidence="9">J267</strain>
        <tissue evidence="9">Leaf</tissue>
    </source>
</reference>
<dbReference type="AlphaFoldDB" id="A0A5J5AB10"/>
<organism evidence="9 10">
    <name type="scientific">Nyssa sinensis</name>
    <dbReference type="NCBI Taxonomy" id="561372"/>
    <lineage>
        <taxon>Eukaryota</taxon>
        <taxon>Viridiplantae</taxon>
        <taxon>Streptophyta</taxon>
        <taxon>Embryophyta</taxon>
        <taxon>Tracheophyta</taxon>
        <taxon>Spermatophyta</taxon>
        <taxon>Magnoliopsida</taxon>
        <taxon>eudicotyledons</taxon>
        <taxon>Gunneridae</taxon>
        <taxon>Pentapetalae</taxon>
        <taxon>asterids</taxon>
        <taxon>Cornales</taxon>
        <taxon>Nyssaceae</taxon>
        <taxon>Nyssa</taxon>
    </lineage>
</organism>
<evidence type="ECO:0000256" key="2">
    <source>
        <dbReference type="ARBA" id="ARBA00022692"/>
    </source>
</evidence>
<feature type="chain" id="PRO_5023909545" evidence="8">
    <location>
        <begin position="20"/>
        <end position="161"/>
    </location>
</feature>
<comment type="subcellular location">
    <subcellularLocation>
        <location evidence="1">Endomembrane system</location>
        <topology evidence="1">Multi-pass membrane protein</topology>
    </subcellularLocation>
</comment>
<evidence type="ECO:0000313" key="9">
    <source>
        <dbReference type="EMBL" id="KAA8526926.1"/>
    </source>
</evidence>
<evidence type="ECO:0000256" key="6">
    <source>
        <dbReference type="ARBA" id="ARBA00029467"/>
    </source>
</evidence>
<proteinExistence type="inferred from homology"/>
<dbReference type="GO" id="GO:0012505">
    <property type="term" value="C:endomembrane system"/>
    <property type="evidence" value="ECO:0007669"/>
    <property type="project" value="UniProtKB-SubCell"/>
</dbReference>
<evidence type="ECO:0000256" key="7">
    <source>
        <dbReference type="SAM" id="Phobius"/>
    </source>
</evidence>
<evidence type="ECO:0000256" key="3">
    <source>
        <dbReference type="ARBA" id="ARBA00022729"/>
    </source>
</evidence>
<dbReference type="Pfam" id="PF06749">
    <property type="entry name" value="DUF1218"/>
    <property type="match status" value="1"/>
</dbReference>
<keyword evidence="4 7" id="KW-1133">Transmembrane helix</keyword>
<evidence type="ECO:0000313" key="10">
    <source>
        <dbReference type="Proteomes" id="UP000325577"/>
    </source>
</evidence>
<dbReference type="Proteomes" id="UP000325577">
    <property type="component" value="Linkage Group LG3"/>
</dbReference>
<gene>
    <name evidence="9" type="ORF">F0562_008845</name>
</gene>
<evidence type="ECO:0000256" key="5">
    <source>
        <dbReference type="ARBA" id="ARBA00023136"/>
    </source>
</evidence>
<evidence type="ECO:0000256" key="8">
    <source>
        <dbReference type="SAM" id="SignalP"/>
    </source>
</evidence>
<dbReference type="EMBL" id="CM018046">
    <property type="protein sequence ID" value="KAA8526926.1"/>
    <property type="molecule type" value="Genomic_DNA"/>
</dbReference>
<keyword evidence="2 7" id="KW-0812">Transmembrane</keyword>
<protein>
    <submittedName>
        <fullName evidence="9">Uncharacterized protein</fullName>
    </submittedName>
</protein>
<feature type="transmembrane region" description="Helical" evidence="7">
    <location>
        <begin position="92"/>
        <end position="116"/>
    </location>
</feature>
<accession>A0A5J5AB10</accession>
<evidence type="ECO:0000256" key="1">
    <source>
        <dbReference type="ARBA" id="ARBA00004127"/>
    </source>
</evidence>
<keyword evidence="10" id="KW-1185">Reference proteome</keyword>
<dbReference type="OrthoDB" id="1667348at2759"/>
<comment type="similarity">
    <text evidence="6">Belongs to the DESIGUAL family.</text>
</comment>
<feature type="signal peptide" evidence="8">
    <location>
        <begin position="1"/>
        <end position="19"/>
    </location>
</feature>
<name>A0A5J5AB10_9ASTE</name>
<feature type="transmembrane region" description="Helical" evidence="7">
    <location>
        <begin position="55"/>
        <end position="80"/>
    </location>
</feature>